<dbReference type="GO" id="GO:0032040">
    <property type="term" value="C:small-subunit processome"/>
    <property type="evidence" value="ECO:0007669"/>
    <property type="project" value="InterPro"/>
</dbReference>
<dbReference type="EMBL" id="KV784354">
    <property type="protein sequence ID" value="OEU20562.1"/>
    <property type="molecule type" value="Genomic_DNA"/>
</dbReference>
<feature type="compositionally biased region" description="Polar residues" evidence="4">
    <location>
        <begin position="546"/>
        <end position="563"/>
    </location>
</feature>
<feature type="compositionally biased region" description="Basic and acidic residues" evidence="4">
    <location>
        <begin position="389"/>
        <end position="400"/>
    </location>
</feature>
<dbReference type="PANTHER" id="PTHR14150:SF12">
    <property type="entry name" value="U3 SMALL NUCLEOLAR RNA-ASSOCIATED PROTEIN 14 HOMOLOG A"/>
    <property type="match status" value="1"/>
</dbReference>
<feature type="compositionally biased region" description="Basic and acidic residues" evidence="4">
    <location>
        <begin position="42"/>
        <end position="60"/>
    </location>
</feature>
<keyword evidence="2" id="KW-0597">Phosphoprotein</keyword>
<dbReference type="GO" id="GO:0006364">
    <property type="term" value="P:rRNA processing"/>
    <property type="evidence" value="ECO:0007669"/>
    <property type="project" value="InterPro"/>
</dbReference>
<feature type="compositionally biased region" description="Polar residues" evidence="4">
    <location>
        <begin position="516"/>
        <end position="527"/>
    </location>
</feature>
<organism evidence="5 6">
    <name type="scientific">Fragilariopsis cylindrus CCMP1102</name>
    <dbReference type="NCBI Taxonomy" id="635003"/>
    <lineage>
        <taxon>Eukaryota</taxon>
        <taxon>Sar</taxon>
        <taxon>Stramenopiles</taxon>
        <taxon>Ochrophyta</taxon>
        <taxon>Bacillariophyta</taxon>
        <taxon>Bacillariophyceae</taxon>
        <taxon>Bacillariophycidae</taxon>
        <taxon>Bacillariales</taxon>
        <taxon>Bacillariaceae</taxon>
        <taxon>Fragilariopsis</taxon>
    </lineage>
</organism>
<dbReference type="KEGG" id="fcy:FRACYDRAFT_234194"/>
<protein>
    <submittedName>
        <fullName evidence="5">Small-subunit processome</fullName>
    </submittedName>
</protein>
<reference evidence="5 6" key="1">
    <citation type="submission" date="2016-09" db="EMBL/GenBank/DDBJ databases">
        <title>Extensive genetic diversity and differential bi-allelic expression allows diatom success in the polar Southern Ocean.</title>
        <authorList>
            <consortium name="DOE Joint Genome Institute"/>
            <person name="Mock T."/>
            <person name="Otillar R.P."/>
            <person name="Strauss J."/>
            <person name="Dupont C."/>
            <person name="Frickenhaus S."/>
            <person name="Maumus F."/>
            <person name="Mcmullan M."/>
            <person name="Sanges R."/>
            <person name="Schmutz J."/>
            <person name="Toseland A."/>
            <person name="Valas R."/>
            <person name="Veluchamy A."/>
            <person name="Ward B.J."/>
            <person name="Allen A."/>
            <person name="Barry K."/>
            <person name="Falciatore A."/>
            <person name="Ferrante M."/>
            <person name="Fortunato A.E."/>
            <person name="Gloeckner G."/>
            <person name="Gruber A."/>
            <person name="Hipkin R."/>
            <person name="Janech M."/>
            <person name="Kroth P."/>
            <person name="Leese F."/>
            <person name="Lindquist E."/>
            <person name="Lyon B.R."/>
            <person name="Martin J."/>
            <person name="Mayer C."/>
            <person name="Parker M."/>
            <person name="Quesneville H."/>
            <person name="Raymond J."/>
            <person name="Uhlig C."/>
            <person name="Valentin K.U."/>
            <person name="Worden A.Z."/>
            <person name="Armbrust E.V."/>
            <person name="Bowler C."/>
            <person name="Green B."/>
            <person name="Moulton V."/>
            <person name="Van Oosterhout C."/>
            <person name="Grigoriev I."/>
        </authorList>
    </citation>
    <scope>NUCLEOTIDE SEQUENCE [LARGE SCALE GENOMIC DNA]</scope>
    <source>
        <strain evidence="5 6">CCMP1102</strain>
    </source>
</reference>
<feature type="region of interest" description="Disordered" evidence="4">
    <location>
        <begin position="389"/>
        <end position="414"/>
    </location>
</feature>
<feature type="compositionally biased region" description="Polar residues" evidence="4">
    <location>
        <begin position="574"/>
        <end position="585"/>
    </location>
</feature>
<dbReference type="AlphaFoldDB" id="A0A1E7FQV9"/>
<dbReference type="PANTHER" id="PTHR14150">
    <property type="entry name" value="U3 SMALL NUCLEOLAR RNA-ASSOCIATED PROTEIN 14"/>
    <property type="match status" value="1"/>
</dbReference>
<proteinExistence type="predicted"/>
<keyword evidence="6" id="KW-1185">Reference proteome</keyword>
<dbReference type="Pfam" id="PF04615">
    <property type="entry name" value="Utp14"/>
    <property type="match status" value="1"/>
</dbReference>
<dbReference type="Proteomes" id="UP000095751">
    <property type="component" value="Unassembled WGS sequence"/>
</dbReference>
<feature type="compositionally biased region" description="Acidic residues" evidence="4">
    <location>
        <begin position="401"/>
        <end position="414"/>
    </location>
</feature>
<feature type="compositionally biased region" description="Basic and acidic residues" evidence="4">
    <location>
        <begin position="618"/>
        <end position="631"/>
    </location>
</feature>
<dbReference type="InParanoid" id="A0A1E7FQV9"/>
<evidence type="ECO:0000256" key="3">
    <source>
        <dbReference type="ARBA" id="ARBA00023242"/>
    </source>
</evidence>
<sequence>MGRRGNKKSASDMAAAAEPKFSEEVNDSDDEEIPEDEAFNSDDERRYGHFFENLKTRDYMEGDSEDDEEEDSDDVDDKNTNDKGKKKKKNQKRTLDSDDDDDLDGSNSGGGNNDGEGDNSKLSLAAMGKIPESDYSNSISKKGLTLDNLMEGIQDTQGFRDLQKSFTKAPSTTPAPMDKKLASRVERKINYTARSRDISRWVEIIQENRKAESLDFKPKERVQLTRDILVEKFQPKTNFEKEIEEALEEAGQQDEEAVLKGEEEALQDDLGANRLTMEDYKKRRGQLAQIRALMFYHERKQHHIKKIKSKKYRRIRKKQRDRIKESAMEAAIEQDEDLGKELKEKEEVARIQERMTLAHKNTSKWAKRILKRGKNVDVDTRRALSAQLKRGDDLRRKMMGDEDNDSDNDSNGEEDLIESARKVLQDTENDSDPTNGKTGLFKLSFMQKGVQKQREQAKEEARKLLGELEANEKDDYDDMMQNEEEEVVEKKRKALSDKEMKGVLQKGELVASSLEFGNSNSIATSNGIEIDLGNGEDDDDDDDQSETSSMEGTAKNDSGTSEYVATMEFDKVSSNDTSKQPSDTKSNQKKGSKKASVTVTERVIANDGEEANPWMKPTDGKDPTKHSKNDSRGVLAAKKAKRKGVIDVAGATEILDDGKVDTLDGVNNEIIVSDKDGKPEGKKISMLTQEELVRRAFVGENESQIDEDFKKEKELMAAEAADPTRKVGKEKINSDDVVGWGCWTGQGALPPRPRKLPKKMQAPKRKKEEKRKFDSKPDVIINRKRLKKTANSYMLADVPHPYSSRAEYEQAMLGGVGKEWNVSSTYKNNTRPEILTRSGKIIQPISKKAKKARPAAKF</sequence>
<gene>
    <name evidence="5" type="ORF">FRACYDRAFT_234194</name>
</gene>
<feature type="region of interest" description="Disordered" evidence="4">
    <location>
        <begin position="516"/>
        <end position="642"/>
    </location>
</feature>
<dbReference type="OrthoDB" id="277439at2759"/>
<evidence type="ECO:0000256" key="4">
    <source>
        <dbReference type="SAM" id="MobiDB-lite"/>
    </source>
</evidence>
<feature type="region of interest" description="Disordered" evidence="4">
    <location>
        <begin position="744"/>
        <end position="780"/>
    </location>
</feature>
<name>A0A1E7FQV9_9STRA</name>
<evidence type="ECO:0000256" key="2">
    <source>
        <dbReference type="ARBA" id="ARBA00022553"/>
    </source>
</evidence>
<feature type="region of interest" description="Disordered" evidence="4">
    <location>
        <begin position="466"/>
        <end position="501"/>
    </location>
</feature>
<evidence type="ECO:0000313" key="5">
    <source>
        <dbReference type="EMBL" id="OEU20562.1"/>
    </source>
</evidence>
<feature type="region of interest" description="Disordered" evidence="4">
    <location>
        <begin position="1"/>
        <end position="140"/>
    </location>
</feature>
<feature type="compositionally biased region" description="Acidic residues" evidence="4">
    <location>
        <begin position="474"/>
        <end position="487"/>
    </location>
</feature>
<comment type="subcellular location">
    <subcellularLocation>
        <location evidence="1">Nucleus</location>
        <location evidence="1">Nucleolus</location>
    </subcellularLocation>
</comment>
<evidence type="ECO:0000256" key="1">
    <source>
        <dbReference type="ARBA" id="ARBA00004604"/>
    </source>
</evidence>
<feature type="compositionally biased region" description="Basic residues" evidence="4">
    <location>
        <begin position="752"/>
        <end position="769"/>
    </location>
</feature>
<feature type="compositionally biased region" description="Acidic residues" evidence="4">
    <location>
        <begin position="24"/>
        <end position="41"/>
    </location>
</feature>
<evidence type="ECO:0000313" key="6">
    <source>
        <dbReference type="Proteomes" id="UP000095751"/>
    </source>
</evidence>
<feature type="compositionally biased region" description="Acidic residues" evidence="4">
    <location>
        <begin position="534"/>
        <end position="545"/>
    </location>
</feature>
<dbReference type="InterPro" id="IPR006709">
    <property type="entry name" value="SSU_processome_Utp14"/>
</dbReference>
<feature type="compositionally biased region" description="Acidic residues" evidence="4">
    <location>
        <begin position="61"/>
        <end position="76"/>
    </location>
</feature>
<keyword evidence="3" id="KW-0539">Nucleus</keyword>
<accession>A0A1E7FQV9</accession>